<keyword evidence="1" id="KW-0472">Membrane</keyword>
<proteinExistence type="predicted"/>
<keyword evidence="1" id="KW-0812">Transmembrane</keyword>
<gene>
    <name evidence="2" type="ORF">OQ279_08385</name>
</gene>
<feature type="transmembrane region" description="Helical" evidence="1">
    <location>
        <begin position="160"/>
        <end position="183"/>
    </location>
</feature>
<feature type="transmembrane region" description="Helical" evidence="1">
    <location>
        <begin position="50"/>
        <end position="71"/>
    </location>
</feature>
<accession>A0A9X3CWG0</accession>
<protein>
    <recommendedName>
        <fullName evidence="4">Flippase-like domain-containing protein</fullName>
    </recommendedName>
</protein>
<sequence>MRITSHKANQFFSLVLKVLVVLAAVSFIWYKVTNDEAMDFDRFVDILNDYRIFSFSNIVILVILTVLNWYFEILKWQTLSSHVRENSFKAAMRESLASFTAAIFTPSRIGEYGAKCLYYTRAAWRKIIFLNFLGNTAQLFATYFFGIAGLLFLITSLDLALPIFNIIMVSGLLFAPFIIYVVMKKFRIRIKGYSIQRLEESFHNVSEKIRWKTLIFASIRFLIFTHQFYFLLLEFKVDVSYPLLISAVFSTYILASIIPTMIIFDAFIKGGFAVWIFGMLQVPQIIVLTIVLTVWILNFGLPGLAGSYYVLRYKKAKHAVA</sequence>
<evidence type="ECO:0000313" key="2">
    <source>
        <dbReference type="EMBL" id="MCX2838172.1"/>
    </source>
</evidence>
<evidence type="ECO:0008006" key="4">
    <source>
        <dbReference type="Google" id="ProtNLM"/>
    </source>
</evidence>
<comment type="caution">
    <text evidence="2">The sequence shown here is derived from an EMBL/GenBank/DDBJ whole genome shotgun (WGS) entry which is preliminary data.</text>
</comment>
<feature type="transmembrane region" description="Helical" evidence="1">
    <location>
        <begin position="12"/>
        <end position="30"/>
    </location>
</feature>
<keyword evidence="1" id="KW-1133">Transmembrane helix</keyword>
<feature type="transmembrane region" description="Helical" evidence="1">
    <location>
        <begin position="128"/>
        <end position="154"/>
    </location>
</feature>
<evidence type="ECO:0000256" key="1">
    <source>
        <dbReference type="SAM" id="Phobius"/>
    </source>
</evidence>
<organism evidence="2 3">
    <name type="scientific">Salinimicrobium profundisediminis</name>
    <dbReference type="NCBI Taxonomy" id="2994553"/>
    <lineage>
        <taxon>Bacteria</taxon>
        <taxon>Pseudomonadati</taxon>
        <taxon>Bacteroidota</taxon>
        <taxon>Flavobacteriia</taxon>
        <taxon>Flavobacteriales</taxon>
        <taxon>Flavobacteriaceae</taxon>
        <taxon>Salinimicrobium</taxon>
    </lineage>
</organism>
<name>A0A9X3CWG0_9FLAO</name>
<reference evidence="2" key="1">
    <citation type="submission" date="2022-11" db="EMBL/GenBank/DDBJ databases">
        <title>Salinimicrobium profundisediminis sp. nov., isolated from deep-sea sediment of the Mariana Trench.</title>
        <authorList>
            <person name="Fu H."/>
        </authorList>
    </citation>
    <scope>NUCLEOTIDE SEQUENCE</scope>
    <source>
        <strain evidence="2">MT39</strain>
    </source>
</reference>
<dbReference type="AlphaFoldDB" id="A0A9X3CWG0"/>
<dbReference type="RefSeq" id="WP_266069435.1">
    <property type="nucleotide sequence ID" value="NZ_JAPJDA010000011.1"/>
</dbReference>
<keyword evidence="3" id="KW-1185">Reference proteome</keyword>
<dbReference type="Proteomes" id="UP001148482">
    <property type="component" value="Unassembled WGS sequence"/>
</dbReference>
<evidence type="ECO:0000313" key="3">
    <source>
        <dbReference type="Proteomes" id="UP001148482"/>
    </source>
</evidence>
<feature type="transmembrane region" description="Helical" evidence="1">
    <location>
        <begin position="214"/>
        <end position="233"/>
    </location>
</feature>
<dbReference type="EMBL" id="JAPJDA010000011">
    <property type="protein sequence ID" value="MCX2838172.1"/>
    <property type="molecule type" value="Genomic_DNA"/>
</dbReference>